<dbReference type="Proteomes" id="UP000182306">
    <property type="component" value="Chromosome"/>
</dbReference>
<accession>A0A1L3LLA1</accession>
<reference evidence="1 2" key="1">
    <citation type="submission" date="2015-10" db="EMBL/GenBank/DDBJ databases">
        <title>Genomic differences between typical nodule nitrogen-fixing rhizobial strains and those coming from bean seeds.</title>
        <authorList>
            <person name="Peralta H."/>
            <person name="Aguilar-Vera A."/>
            <person name="Diaz R."/>
            <person name="Mora Y."/>
            <person name="Martinez-Batallar G."/>
            <person name="Salazar E."/>
            <person name="Vargas-Lagunas C."/>
            <person name="Encarnacion S."/>
            <person name="Girard L."/>
            <person name="Mora J."/>
        </authorList>
    </citation>
    <scope>NUCLEOTIDE SEQUENCE [LARGE SCALE GENOMIC DNA]</scope>
    <source>
        <strain evidence="1 2">CFNEI 73</strain>
    </source>
</reference>
<dbReference type="EMBL" id="CP013107">
    <property type="protein sequence ID" value="APG90882.1"/>
    <property type="molecule type" value="Genomic_DNA"/>
</dbReference>
<evidence type="ECO:0000313" key="2">
    <source>
        <dbReference type="Proteomes" id="UP000182306"/>
    </source>
</evidence>
<evidence type="ECO:0000313" key="1">
    <source>
        <dbReference type="EMBL" id="APG90882.1"/>
    </source>
</evidence>
<dbReference type="STRING" id="194963.SAMCFNEI73_Ch1581"/>
<name>A0A1L3LLA1_9HYPH</name>
<keyword evidence="2" id="KW-1185">Reference proteome</keyword>
<proteinExistence type="predicted"/>
<protein>
    <submittedName>
        <fullName evidence="1">Uncharacterized protein</fullName>
    </submittedName>
</protein>
<organism evidence="1 2">
    <name type="scientific">Sinorhizobium americanum</name>
    <dbReference type="NCBI Taxonomy" id="194963"/>
    <lineage>
        <taxon>Bacteria</taxon>
        <taxon>Pseudomonadati</taxon>
        <taxon>Pseudomonadota</taxon>
        <taxon>Alphaproteobacteria</taxon>
        <taxon>Hyphomicrobiales</taxon>
        <taxon>Rhizobiaceae</taxon>
        <taxon>Sinorhizobium/Ensifer group</taxon>
        <taxon>Sinorhizobium</taxon>
    </lineage>
</organism>
<gene>
    <name evidence="1" type="ORF">SAMCFNEI73_Ch1581</name>
</gene>
<sequence>MRQEAVGNFDLYKQADMKSQAAICMAARPRLDGVWTSILGRHGPRRSAGRRR</sequence>
<dbReference type="KEGG" id="same:SAMCFNEI73_Ch1581"/>
<dbReference type="AlphaFoldDB" id="A0A1L3LLA1"/>